<evidence type="ECO:0000256" key="1">
    <source>
        <dbReference type="SAM" id="Phobius"/>
    </source>
</evidence>
<sequence length="176" mass="18808">MLDPYASLKTKHACLPCERTMNASHPLPGAPTRRASHVLSARRVPLERGSARRFSIALACLGVSYALAWFELPLGQIASMPAEGASPVSSTLAAALTARVLIGLLYACVALRHPWARWITVVLCFASVALVAPLLPLEWRVFQLGALVTGVGLAGKLIAAVLLTLPLRPQRDTRPS</sequence>
<comment type="caution">
    <text evidence="2">The sequence shown here is derived from an EMBL/GenBank/DDBJ whole genome shotgun (WGS) entry which is preliminary data.</text>
</comment>
<keyword evidence="1" id="KW-1133">Transmembrane helix</keyword>
<keyword evidence="3" id="KW-1185">Reference proteome</keyword>
<protein>
    <submittedName>
        <fullName evidence="2">Uncharacterized protein</fullName>
    </submittedName>
</protein>
<dbReference type="AlphaFoldDB" id="A0A3D8K835"/>
<name>A0A3D8K835_9BURK</name>
<accession>A0A3D8K835</accession>
<gene>
    <name evidence="2" type="ORF">DWV00_03380</name>
</gene>
<feature type="transmembrane region" description="Helical" evidence="1">
    <location>
        <begin position="118"/>
        <end position="135"/>
    </location>
</feature>
<reference evidence="2 3" key="1">
    <citation type="submission" date="2018-08" db="EMBL/GenBank/DDBJ databases">
        <title>Paraburkholderia sp. DHOM06 isolated from forest soil.</title>
        <authorList>
            <person name="Gao Z.-H."/>
            <person name="Qiu L.-H."/>
        </authorList>
    </citation>
    <scope>NUCLEOTIDE SEQUENCE [LARGE SCALE GENOMIC DNA]</scope>
    <source>
        <strain evidence="2 3">DHOM06</strain>
    </source>
</reference>
<dbReference type="Proteomes" id="UP000256838">
    <property type="component" value="Unassembled WGS sequence"/>
</dbReference>
<keyword evidence="1" id="KW-0472">Membrane</keyword>
<feature type="transmembrane region" description="Helical" evidence="1">
    <location>
        <begin position="141"/>
        <end position="165"/>
    </location>
</feature>
<feature type="transmembrane region" description="Helical" evidence="1">
    <location>
        <begin position="90"/>
        <end position="111"/>
    </location>
</feature>
<proteinExistence type="predicted"/>
<evidence type="ECO:0000313" key="2">
    <source>
        <dbReference type="EMBL" id="RDV00802.1"/>
    </source>
</evidence>
<organism evidence="2 3">
    <name type="scientific">Trinickia dinghuensis</name>
    <dbReference type="NCBI Taxonomy" id="2291023"/>
    <lineage>
        <taxon>Bacteria</taxon>
        <taxon>Pseudomonadati</taxon>
        <taxon>Pseudomonadota</taxon>
        <taxon>Betaproteobacteria</taxon>
        <taxon>Burkholderiales</taxon>
        <taxon>Burkholderiaceae</taxon>
        <taxon>Trinickia</taxon>
    </lineage>
</organism>
<evidence type="ECO:0000313" key="3">
    <source>
        <dbReference type="Proteomes" id="UP000256838"/>
    </source>
</evidence>
<feature type="transmembrane region" description="Helical" evidence="1">
    <location>
        <begin position="51"/>
        <end position="70"/>
    </location>
</feature>
<keyword evidence="1" id="KW-0812">Transmembrane</keyword>
<dbReference type="EMBL" id="QRGA01000001">
    <property type="protein sequence ID" value="RDV00802.1"/>
    <property type="molecule type" value="Genomic_DNA"/>
</dbReference>